<reference evidence="1" key="1">
    <citation type="submission" date="2021-04" db="EMBL/GenBank/DDBJ databases">
        <title>Genomic analysis of electroactive and textile dye degrading Bacillus circulans strain: DC10 isolated from constructed wetland-microbial fuel cells treating textile dye wastewaters.</title>
        <authorList>
            <person name="Patel D.U."/>
            <person name="Desai C.R."/>
        </authorList>
    </citation>
    <scope>NUCLEOTIDE SEQUENCE</scope>
    <source>
        <strain evidence="1">DC10</strain>
    </source>
</reference>
<protein>
    <submittedName>
        <fullName evidence="1">Uncharacterized protein</fullName>
    </submittedName>
</protein>
<evidence type="ECO:0000313" key="1">
    <source>
        <dbReference type="EMBL" id="MBR8671504.1"/>
    </source>
</evidence>
<name>A0A941JP94_NIACI</name>
<sequence>MGEYFGISPLGIRLIFVPLLTGSNPPAKVEKN</sequence>
<gene>
    <name evidence="1" type="ORF">KD144_18370</name>
</gene>
<proteinExistence type="predicted"/>
<dbReference type="EMBL" id="JAGTPX010000022">
    <property type="protein sequence ID" value="MBR8671504.1"/>
    <property type="molecule type" value="Genomic_DNA"/>
</dbReference>
<accession>A0A941JP94</accession>
<organism evidence="1">
    <name type="scientific">Niallia circulans</name>
    <name type="common">Bacillus circulans</name>
    <dbReference type="NCBI Taxonomy" id="1397"/>
    <lineage>
        <taxon>Bacteria</taxon>
        <taxon>Bacillati</taxon>
        <taxon>Bacillota</taxon>
        <taxon>Bacilli</taxon>
        <taxon>Bacillales</taxon>
        <taxon>Bacillaceae</taxon>
        <taxon>Niallia</taxon>
    </lineage>
</organism>
<comment type="caution">
    <text evidence="1">The sequence shown here is derived from an EMBL/GenBank/DDBJ whole genome shotgun (WGS) entry which is preliminary data.</text>
</comment>
<dbReference type="AlphaFoldDB" id="A0A941JP94"/>